<dbReference type="Gramene" id="RZC46614">
    <property type="protein sequence ID" value="RZC46614"/>
    <property type="gene ID" value="C5167_039571"/>
</dbReference>
<evidence type="ECO:0000313" key="1">
    <source>
        <dbReference type="EMBL" id="RZC46614.1"/>
    </source>
</evidence>
<evidence type="ECO:0000313" key="2">
    <source>
        <dbReference type="Proteomes" id="UP000316621"/>
    </source>
</evidence>
<keyword evidence="2" id="KW-1185">Reference proteome</keyword>
<sequence>MNFTVTAPIPASAETSTKKAAKKFSSLERGKSVEVTIPDEVLDPLAEKLLQQR</sequence>
<proteinExistence type="predicted"/>
<protein>
    <submittedName>
        <fullName evidence="1">Uncharacterized protein</fullName>
    </submittedName>
</protein>
<reference evidence="1 2" key="1">
    <citation type="journal article" date="2018" name="Science">
        <title>The opium poppy genome and morphinan production.</title>
        <authorList>
            <person name="Guo L."/>
            <person name="Winzer T."/>
            <person name="Yang X."/>
            <person name="Li Y."/>
            <person name="Ning Z."/>
            <person name="He Z."/>
            <person name="Teodor R."/>
            <person name="Lu Y."/>
            <person name="Bowser T.A."/>
            <person name="Graham I.A."/>
            <person name="Ye K."/>
        </authorList>
    </citation>
    <scope>NUCLEOTIDE SEQUENCE [LARGE SCALE GENOMIC DNA]</scope>
    <source>
        <strain evidence="2">cv. HN1</strain>
        <tissue evidence="1">Leaves</tissue>
    </source>
</reference>
<organism evidence="1 2">
    <name type="scientific">Papaver somniferum</name>
    <name type="common">Opium poppy</name>
    <dbReference type="NCBI Taxonomy" id="3469"/>
    <lineage>
        <taxon>Eukaryota</taxon>
        <taxon>Viridiplantae</taxon>
        <taxon>Streptophyta</taxon>
        <taxon>Embryophyta</taxon>
        <taxon>Tracheophyta</taxon>
        <taxon>Spermatophyta</taxon>
        <taxon>Magnoliopsida</taxon>
        <taxon>Ranunculales</taxon>
        <taxon>Papaveraceae</taxon>
        <taxon>Papaveroideae</taxon>
        <taxon>Papaver</taxon>
    </lineage>
</organism>
<dbReference type="AlphaFoldDB" id="A0A4Y7ICN1"/>
<dbReference type="EMBL" id="CM010715">
    <property type="protein sequence ID" value="RZC46614.1"/>
    <property type="molecule type" value="Genomic_DNA"/>
</dbReference>
<name>A0A4Y7ICN1_PAPSO</name>
<accession>A0A4Y7ICN1</accession>
<dbReference type="Proteomes" id="UP000316621">
    <property type="component" value="Chromosome 1"/>
</dbReference>
<gene>
    <name evidence="1" type="ORF">C5167_039571</name>
</gene>